<accession>A0A846XIL0</accession>
<comment type="caution">
    <text evidence="2">The sequence shown here is derived from an EMBL/GenBank/DDBJ whole genome shotgun (WGS) entry which is preliminary data.</text>
</comment>
<keyword evidence="2" id="KW-0378">Hydrolase</keyword>
<dbReference type="Proteomes" id="UP000565715">
    <property type="component" value="Unassembled WGS sequence"/>
</dbReference>
<evidence type="ECO:0000259" key="1">
    <source>
        <dbReference type="Pfam" id="PF07969"/>
    </source>
</evidence>
<dbReference type="PANTHER" id="PTHR32027:SF9">
    <property type="entry name" value="BLL3847 PROTEIN"/>
    <property type="match status" value="1"/>
</dbReference>
<evidence type="ECO:0000313" key="3">
    <source>
        <dbReference type="Proteomes" id="UP000565715"/>
    </source>
</evidence>
<proteinExistence type="predicted"/>
<dbReference type="InterPro" id="IPR011059">
    <property type="entry name" value="Metal-dep_hydrolase_composite"/>
</dbReference>
<dbReference type="InterPro" id="IPR013108">
    <property type="entry name" value="Amidohydro_3"/>
</dbReference>
<reference evidence="2 3" key="1">
    <citation type="submission" date="2020-04" db="EMBL/GenBank/DDBJ databases">
        <title>MicrobeNet Type strains.</title>
        <authorList>
            <person name="Nicholson A.C."/>
        </authorList>
    </citation>
    <scope>NUCLEOTIDE SEQUENCE [LARGE SCALE GENOMIC DNA]</scope>
    <source>
        <strain evidence="2 3">DSM 45078</strain>
    </source>
</reference>
<sequence length="415" mass="43635">MSPSSFRPADGRPVPVLRNVTATDGRQVDVHLRDDRVERVVPAVGAPAGDLDLDLTGYLLLGAFAEPHVHLDKALSFDEIRPPLGDLAAAIESWESHNPRLTVDSIAARARTAALRALSYGTTAIRSHVNLLPGPEPLRGVHALLRVRAELAAVLDIQLVALAPYAVEDAAIHEALDLGIDFVGGHPHKTPDPSANLRRLLRIAAAHGAGVDLHIDEQLDPEMLTLEQLAHTVQEWPDSMPVTASHCVSLGMTRPAVTARVAAAVAAAGIGVVTLPITNLYLQARDHPTAKPRGLTALRALLDAGVRVAAGTDNIQDPFNPVGSGDPFETAMLLITADHLTPQEAGAAVTGDARELMGLPPAGPVEGAQADLLAVRAGGLRDAVACAPADRLVLHRGRLVAATRSERSTVTALEE</sequence>
<keyword evidence="3" id="KW-1185">Reference proteome</keyword>
<dbReference type="SUPFAM" id="SSF51556">
    <property type="entry name" value="Metallo-dependent hydrolases"/>
    <property type="match status" value="1"/>
</dbReference>
<gene>
    <name evidence="2" type="ORF">HGA13_15770</name>
</gene>
<dbReference type="PANTHER" id="PTHR32027">
    <property type="entry name" value="CYTOSINE DEAMINASE"/>
    <property type="match status" value="1"/>
</dbReference>
<name>A0A846XIL0_9NOCA</name>
<dbReference type="Gene3D" id="3.20.20.140">
    <property type="entry name" value="Metal-dependent hydrolases"/>
    <property type="match status" value="1"/>
</dbReference>
<protein>
    <submittedName>
        <fullName evidence="2">Amidohydrolase family protein</fullName>
    </submittedName>
</protein>
<dbReference type="AlphaFoldDB" id="A0A846XIL0"/>
<feature type="domain" description="Amidohydrolase 3" evidence="1">
    <location>
        <begin position="104"/>
        <end position="400"/>
    </location>
</feature>
<organism evidence="2 3">
    <name type="scientific">Nocardia speluncae</name>
    <dbReference type="NCBI Taxonomy" id="419477"/>
    <lineage>
        <taxon>Bacteria</taxon>
        <taxon>Bacillati</taxon>
        <taxon>Actinomycetota</taxon>
        <taxon>Actinomycetes</taxon>
        <taxon>Mycobacteriales</taxon>
        <taxon>Nocardiaceae</taxon>
        <taxon>Nocardia</taxon>
    </lineage>
</organism>
<evidence type="ECO:0000313" key="2">
    <source>
        <dbReference type="EMBL" id="NKY34520.1"/>
    </source>
</evidence>
<dbReference type="Pfam" id="PF07969">
    <property type="entry name" value="Amidohydro_3"/>
    <property type="match status" value="1"/>
</dbReference>
<dbReference type="Gene3D" id="2.30.40.10">
    <property type="entry name" value="Urease, subunit C, domain 1"/>
    <property type="match status" value="1"/>
</dbReference>
<dbReference type="GO" id="GO:0016814">
    <property type="term" value="F:hydrolase activity, acting on carbon-nitrogen (but not peptide) bonds, in cyclic amidines"/>
    <property type="evidence" value="ECO:0007669"/>
    <property type="project" value="TreeGrafter"/>
</dbReference>
<dbReference type="InterPro" id="IPR032466">
    <property type="entry name" value="Metal_Hydrolase"/>
</dbReference>
<dbReference type="InterPro" id="IPR052349">
    <property type="entry name" value="Metallo-hydrolase_Enzymes"/>
</dbReference>
<dbReference type="EMBL" id="JAAXOO010000004">
    <property type="protein sequence ID" value="NKY34520.1"/>
    <property type="molecule type" value="Genomic_DNA"/>
</dbReference>